<dbReference type="RefSeq" id="WP_229726350.1">
    <property type="nucleotide sequence ID" value="NZ_BMDI01000002.1"/>
</dbReference>
<comment type="caution">
    <text evidence="3">The sequence shown here is derived from an EMBL/GenBank/DDBJ whole genome shotgun (WGS) entry which is preliminary data.</text>
</comment>
<keyword evidence="4" id="KW-1185">Reference proteome</keyword>
<accession>A0A8J3AT37</accession>
<gene>
    <name evidence="3" type="ORF">GCM10008066_20690</name>
</gene>
<feature type="domain" description="ABC-type transport auxiliary lipoprotein component" evidence="2">
    <location>
        <begin position="40"/>
        <end position="194"/>
    </location>
</feature>
<dbReference type="SUPFAM" id="SSF159594">
    <property type="entry name" value="XCC0632-like"/>
    <property type="match status" value="1"/>
</dbReference>
<evidence type="ECO:0000256" key="1">
    <source>
        <dbReference type="SAM" id="SignalP"/>
    </source>
</evidence>
<keyword evidence="1" id="KW-0732">Signal</keyword>
<dbReference type="Proteomes" id="UP000642180">
    <property type="component" value="Unassembled WGS sequence"/>
</dbReference>
<protein>
    <recommendedName>
        <fullName evidence="2">ABC-type transport auxiliary lipoprotein component domain-containing protein</fullName>
    </recommendedName>
</protein>
<sequence length="205" mass="21940">MFSTHTTMQLRRLSIVCLLSAALAGCASDVPRTTLLDLGPVRTQATTATTLPAISLADVQAPAWLDSQMMFYRLDYANDLQPRAYSASRWSMPPAQLFAQRLKASLSRAGGTVIAASDGAINLPTLRLDIDEFSQRFDSASKNHGEVAVRASLFDGRVLRAQKMFMHKVPSSSADAQGGAAALAAASDAVIADMSTWLATLPPKR</sequence>
<evidence type="ECO:0000313" key="4">
    <source>
        <dbReference type="Proteomes" id="UP000642180"/>
    </source>
</evidence>
<dbReference type="InterPro" id="IPR005586">
    <property type="entry name" value="ABC_trans_aux"/>
</dbReference>
<dbReference type="Pfam" id="PF03886">
    <property type="entry name" value="ABC_trans_aux"/>
    <property type="match status" value="1"/>
</dbReference>
<dbReference type="AlphaFoldDB" id="A0A8J3AT37"/>
<feature type="signal peptide" evidence="1">
    <location>
        <begin position="1"/>
        <end position="27"/>
    </location>
</feature>
<evidence type="ECO:0000313" key="3">
    <source>
        <dbReference type="EMBL" id="GGI19770.1"/>
    </source>
</evidence>
<dbReference type="Gene3D" id="3.40.50.10610">
    <property type="entry name" value="ABC-type transport auxiliary lipoprotein component"/>
    <property type="match status" value="1"/>
</dbReference>
<feature type="chain" id="PRO_5035247773" description="ABC-type transport auxiliary lipoprotein component domain-containing protein" evidence="1">
    <location>
        <begin position="28"/>
        <end position="205"/>
    </location>
</feature>
<name>A0A8J3AT37_9BURK</name>
<proteinExistence type="predicted"/>
<evidence type="ECO:0000259" key="2">
    <source>
        <dbReference type="Pfam" id="PF03886"/>
    </source>
</evidence>
<organism evidence="3 4">
    <name type="scientific">Oxalicibacterium faecigallinarum</name>
    <dbReference type="NCBI Taxonomy" id="573741"/>
    <lineage>
        <taxon>Bacteria</taxon>
        <taxon>Pseudomonadati</taxon>
        <taxon>Pseudomonadota</taxon>
        <taxon>Betaproteobacteria</taxon>
        <taxon>Burkholderiales</taxon>
        <taxon>Oxalobacteraceae</taxon>
        <taxon>Oxalicibacterium</taxon>
    </lineage>
</organism>
<dbReference type="EMBL" id="BMDI01000002">
    <property type="protein sequence ID" value="GGI19770.1"/>
    <property type="molecule type" value="Genomic_DNA"/>
</dbReference>
<reference evidence="4" key="1">
    <citation type="journal article" date="2019" name="Int. J. Syst. Evol. Microbiol.">
        <title>The Global Catalogue of Microorganisms (GCM) 10K type strain sequencing project: providing services to taxonomists for standard genome sequencing and annotation.</title>
        <authorList>
            <consortium name="The Broad Institute Genomics Platform"/>
            <consortium name="The Broad Institute Genome Sequencing Center for Infectious Disease"/>
            <person name="Wu L."/>
            <person name="Ma J."/>
        </authorList>
    </citation>
    <scope>NUCLEOTIDE SEQUENCE [LARGE SCALE GENOMIC DNA]</scope>
    <source>
        <strain evidence="4">CCM 2767</strain>
    </source>
</reference>